<reference evidence="2" key="1">
    <citation type="journal article" date="2019" name="Microbiol. Immunol.">
        <title>Molecular and phenotypic characterization of Leptospira johnsonii sp. nov., Leptospira ellinghausenii sp. nov. and Leptospira ryugenii sp. nov. isolated from soil and water in Japan.</title>
        <authorList>
            <person name="Masuzawa T."/>
            <person name="Saito M."/>
            <person name="Nakao R."/>
            <person name="Nikaido Y."/>
            <person name="Matsumoto M."/>
            <person name="Ogawa M."/>
            <person name="Yokoyama M."/>
            <person name="Hidaka Y."/>
            <person name="Tomita J."/>
            <person name="Sakakibara K."/>
            <person name="Suzuki K."/>
            <person name="Yasuda S."/>
            <person name="Sato H."/>
            <person name="Yamaguchi M."/>
            <person name="Yoshida S.I."/>
            <person name="Koizumi N."/>
            <person name="Kawamura Y."/>
        </authorList>
    </citation>
    <scope>NUCLEOTIDE SEQUENCE [LARGE SCALE GENOMIC DNA]</scope>
    <source>
        <strain evidence="2">E18</strain>
    </source>
</reference>
<dbReference type="AlphaFoldDB" id="A0A2P2D8B9"/>
<comment type="caution">
    <text evidence="1">The sequence shown here is derived from an EMBL/GenBank/DDBJ whole genome shotgun (WGS) entry which is preliminary data.</text>
</comment>
<accession>A0A2P2D8B9</accession>
<sequence length="66" mass="7054">MVPSEYVPDAENGWVFGKPEMCCIEKVEGVIANEVKVILLTSSAVFPTIAPFVASMITVPALTELA</sequence>
<evidence type="ECO:0000313" key="2">
    <source>
        <dbReference type="Proteomes" id="UP000245206"/>
    </source>
</evidence>
<proteinExistence type="predicted"/>
<name>A0A2P2D8B9_9LEPT</name>
<keyword evidence="2" id="KW-1185">Reference proteome</keyword>
<protein>
    <submittedName>
        <fullName evidence="1">Uncharacterized protein</fullName>
    </submittedName>
</protein>
<gene>
    <name evidence="1" type="ORF">LPTSP2_01420</name>
</gene>
<evidence type="ECO:0000313" key="1">
    <source>
        <dbReference type="EMBL" id="GBF40876.1"/>
    </source>
</evidence>
<dbReference type="Proteomes" id="UP000245206">
    <property type="component" value="Unassembled WGS sequence"/>
</dbReference>
<dbReference type="EMBL" id="BFAZ01000002">
    <property type="protein sequence ID" value="GBF40876.1"/>
    <property type="molecule type" value="Genomic_DNA"/>
</dbReference>
<organism evidence="1 2">
    <name type="scientific">Leptospira ellinghausenii</name>
    <dbReference type="NCBI Taxonomy" id="1917822"/>
    <lineage>
        <taxon>Bacteria</taxon>
        <taxon>Pseudomonadati</taxon>
        <taxon>Spirochaetota</taxon>
        <taxon>Spirochaetia</taxon>
        <taxon>Leptospirales</taxon>
        <taxon>Leptospiraceae</taxon>
        <taxon>Leptospira</taxon>
    </lineage>
</organism>